<evidence type="ECO:0000256" key="2">
    <source>
        <dbReference type="ARBA" id="ARBA00023136"/>
    </source>
</evidence>
<evidence type="ECO:0000259" key="8">
    <source>
        <dbReference type="Pfam" id="PF13525"/>
    </source>
</evidence>
<dbReference type="InterPro" id="IPR017689">
    <property type="entry name" value="BamD"/>
</dbReference>
<dbReference type="PROSITE" id="PS51257">
    <property type="entry name" value="PROKAR_LIPOPROTEIN"/>
    <property type="match status" value="1"/>
</dbReference>
<dbReference type="PANTHER" id="PTHR37423">
    <property type="entry name" value="SOLUBLE LYTIC MUREIN TRANSGLYCOSYLASE-RELATED"/>
    <property type="match status" value="1"/>
</dbReference>
<dbReference type="InterPro" id="IPR011990">
    <property type="entry name" value="TPR-like_helical_dom_sf"/>
</dbReference>
<keyword evidence="3 6" id="KW-0564">Palmitate</keyword>
<keyword evidence="10" id="KW-1185">Reference proteome</keyword>
<dbReference type="InterPro" id="IPR039565">
    <property type="entry name" value="BamD-like"/>
</dbReference>
<dbReference type="EMBL" id="JAFKCV010000013">
    <property type="protein sequence ID" value="MBN7827117.1"/>
    <property type="molecule type" value="Genomic_DNA"/>
</dbReference>
<dbReference type="PANTHER" id="PTHR37423:SF1">
    <property type="entry name" value="OUTER MEMBRANE PROTEIN ASSEMBLY FACTOR BAMD"/>
    <property type="match status" value="1"/>
</dbReference>
<sequence>MSLMNRRFIPQTILITGALLLSACSSSPEEDELALVNQGPQMLYEKAKENMENGNFNAAATTLSALDSRYPFGPLSHQVQLDLIYSYYKTRNTDQALATIDRFLRLNPNHADIDYAHYMRGLVNMDADSNLFQDFVGIDRADRDPSKAREAFKDFRQLIEKYPDSKYAADAQKRMLFIKDRLAKYELAIARYYMKRQAYVAAANRGQYVLEYFPDSPHLKEALELMVECYDQLKLPELKAHVLQTLKLNFPDSPYAS</sequence>
<dbReference type="PROSITE" id="PS50005">
    <property type="entry name" value="TPR"/>
    <property type="match status" value="1"/>
</dbReference>
<dbReference type="GO" id="GO:0043165">
    <property type="term" value="P:Gram-negative-bacterium-type cell outer membrane assembly"/>
    <property type="evidence" value="ECO:0007669"/>
    <property type="project" value="UniProtKB-UniRule"/>
</dbReference>
<name>A0A939ISV2_9ALTE</name>
<dbReference type="InterPro" id="IPR019734">
    <property type="entry name" value="TPR_rpt"/>
</dbReference>
<keyword evidence="2 6" id="KW-0472">Membrane</keyword>
<feature type="domain" description="Outer membrane lipoprotein BamD-like" evidence="8">
    <location>
        <begin position="40"/>
        <end position="241"/>
    </location>
</feature>
<comment type="function">
    <text evidence="6">Part of the outer membrane protein assembly complex, which is involved in assembly and insertion of beta-barrel proteins into the outer membrane.</text>
</comment>
<protein>
    <recommendedName>
        <fullName evidence="6">Outer membrane protein assembly factor BamD</fullName>
    </recommendedName>
</protein>
<evidence type="ECO:0000313" key="9">
    <source>
        <dbReference type="EMBL" id="MBN7827117.1"/>
    </source>
</evidence>
<dbReference type="GO" id="GO:1990063">
    <property type="term" value="C:Bam protein complex"/>
    <property type="evidence" value="ECO:0007669"/>
    <property type="project" value="TreeGrafter"/>
</dbReference>
<dbReference type="AlphaFoldDB" id="A0A939ISV2"/>
<dbReference type="Proteomes" id="UP000664654">
    <property type="component" value="Unassembled WGS sequence"/>
</dbReference>
<gene>
    <name evidence="6" type="primary">bamD</name>
    <name evidence="9" type="ORF">J0A66_17935</name>
</gene>
<reference evidence="9" key="1">
    <citation type="submission" date="2021-03" db="EMBL/GenBank/DDBJ databases">
        <title>novel species isolated from a fishpond in China.</title>
        <authorList>
            <person name="Lu H."/>
            <person name="Cai Z."/>
        </authorList>
    </citation>
    <scope>NUCLEOTIDE SEQUENCE</scope>
    <source>
        <strain evidence="9">JCM 30855</strain>
    </source>
</reference>
<dbReference type="GO" id="GO:0051205">
    <property type="term" value="P:protein insertion into membrane"/>
    <property type="evidence" value="ECO:0007669"/>
    <property type="project" value="UniProtKB-UniRule"/>
</dbReference>
<comment type="caution">
    <text evidence="9">The sequence shown here is derived from an EMBL/GenBank/DDBJ whole genome shotgun (WGS) entry which is preliminary data.</text>
</comment>
<evidence type="ECO:0000256" key="5">
    <source>
        <dbReference type="ARBA" id="ARBA00023288"/>
    </source>
</evidence>
<keyword evidence="7" id="KW-0802">TPR repeat</keyword>
<keyword evidence="4 6" id="KW-0998">Cell outer membrane</keyword>
<keyword evidence="5 6" id="KW-0449">Lipoprotein</keyword>
<evidence type="ECO:0000256" key="3">
    <source>
        <dbReference type="ARBA" id="ARBA00023139"/>
    </source>
</evidence>
<evidence type="ECO:0000313" key="10">
    <source>
        <dbReference type="Proteomes" id="UP000664654"/>
    </source>
</evidence>
<dbReference type="Gene3D" id="1.25.40.10">
    <property type="entry name" value="Tetratricopeptide repeat domain"/>
    <property type="match status" value="1"/>
</dbReference>
<accession>A0A939ISV2</accession>
<proteinExistence type="inferred from homology"/>
<evidence type="ECO:0000256" key="6">
    <source>
        <dbReference type="HAMAP-Rule" id="MF_00922"/>
    </source>
</evidence>
<dbReference type="CDD" id="cd15830">
    <property type="entry name" value="BamD"/>
    <property type="match status" value="1"/>
</dbReference>
<dbReference type="NCBIfam" id="TIGR03302">
    <property type="entry name" value="OM_YfiO"/>
    <property type="match status" value="1"/>
</dbReference>
<dbReference type="SUPFAM" id="SSF48452">
    <property type="entry name" value="TPR-like"/>
    <property type="match status" value="1"/>
</dbReference>
<comment type="similarity">
    <text evidence="6">Belongs to the BamD family.</text>
</comment>
<keyword evidence="1 6" id="KW-0732">Signal</keyword>
<dbReference type="HAMAP" id="MF_00922">
    <property type="entry name" value="OM_assembly_BamD"/>
    <property type="match status" value="1"/>
</dbReference>
<comment type="subcellular location">
    <subcellularLocation>
        <location evidence="6">Cell outer membrane</location>
        <topology evidence="6">Lipid-anchor</topology>
    </subcellularLocation>
</comment>
<feature type="repeat" description="TPR" evidence="7">
    <location>
        <begin position="77"/>
        <end position="110"/>
    </location>
</feature>
<dbReference type="Pfam" id="PF13525">
    <property type="entry name" value="YfiO"/>
    <property type="match status" value="1"/>
</dbReference>
<evidence type="ECO:0000256" key="1">
    <source>
        <dbReference type="ARBA" id="ARBA00022729"/>
    </source>
</evidence>
<comment type="subunit">
    <text evidence="6">Part of the Bam complex.</text>
</comment>
<evidence type="ECO:0000256" key="4">
    <source>
        <dbReference type="ARBA" id="ARBA00023237"/>
    </source>
</evidence>
<organism evidence="9 10">
    <name type="scientific">Bowmanella dokdonensis</name>
    <dbReference type="NCBI Taxonomy" id="751969"/>
    <lineage>
        <taxon>Bacteria</taxon>
        <taxon>Pseudomonadati</taxon>
        <taxon>Pseudomonadota</taxon>
        <taxon>Gammaproteobacteria</taxon>
        <taxon>Alteromonadales</taxon>
        <taxon>Alteromonadaceae</taxon>
        <taxon>Bowmanella</taxon>
    </lineage>
</organism>
<evidence type="ECO:0000256" key="7">
    <source>
        <dbReference type="PROSITE-ProRule" id="PRU00339"/>
    </source>
</evidence>